<dbReference type="WBParaSite" id="SMUV_0000187401-mRNA-1">
    <property type="protein sequence ID" value="SMUV_0000187401-mRNA-1"/>
    <property type="gene ID" value="SMUV_0000187401"/>
</dbReference>
<protein>
    <submittedName>
        <fullName evidence="2">Uncharacterized protein</fullName>
    </submittedName>
</protein>
<sequence length="92" mass="10843">MLRSDRIRFENIMLVKWNDLKTFKDSLNLFQDSLSTNPLMTAERILLPQKKRQSRQYDLGNSTAALNVAQSRSVKKFFPNVMIAVRCWYCKL</sequence>
<organism evidence="1 2">
    <name type="scientific">Syphacia muris</name>
    <dbReference type="NCBI Taxonomy" id="451379"/>
    <lineage>
        <taxon>Eukaryota</taxon>
        <taxon>Metazoa</taxon>
        <taxon>Ecdysozoa</taxon>
        <taxon>Nematoda</taxon>
        <taxon>Chromadorea</taxon>
        <taxon>Rhabditida</taxon>
        <taxon>Spirurina</taxon>
        <taxon>Oxyuridomorpha</taxon>
        <taxon>Oxyuroidea</taxon>
        <taxon>Oxyuridae</taxon>
        <taxon>Syphacia</taxon>
    </lineage>
</organism>
<proteinExistence type="predicted"/>
<keyword evidence="1" id="KW-1185">Reference proteome</keyword>
<accession>A0A0N5ACJ8</accession>
<reference evidence="2" key="1">
    <citation type="submission" date="2017-02" db="UniProtKB">
        <authorList>
            <consortium name="WormBaseParasite"/>
        </authorList>
    </citation>
    <scope>IDENTIFICATION</scope>
</reference>
<evidence type="ECO:0000313" key="1">
    <source>
        <dbReference type="Proteomes" id="UP000046393"/>
    </source>
</evidence>
<dbReference type="AlphaFoldDB" id="A0A0N5ACJ8"/>
<evidence type="ECO:0000313" key="2">
    <source>
        <dbReference type="WBParaSite" id="SMUV_0000187401-mRNA-1"/>
    </source>
</evidence>
<name>A0A0N5ACJ8_9BILA</name>
<dbReference type="Proteomes" id="UP000046393">
    <property type="component" value="Unplaced"/>
</dbReference>